<evidence type="ECO:0000256" key="4">
    <source>
        <dbReference type="ARBA" id="ARBA00023163"/>
    </source>
</evidence>
<evidence type="ECO:0000256" key="3">
    <source>
        <dbReference type="ARBA" id="ARBA00023125"/>
    </source>
</evidence>
<feature type="domain" description="HTH lysR-type" evidence="5">
    <location>
        <begin position="1"/>
        <end position="58"/>
    </location>
</feature>
<dbReference type="SUPFAM" id="SSF46785">
    <property type="entry name" value="Winged helix' DNA-binding domain"/>
    <property type="match status" value="1"/>
</dbReference>
<proteinExistence type="inferred from homology"/>
<dbReference type="FunFam" id="1.10.10.10:FF:000001">
    <property type="entry name" value="LysR family transcriptional regulator"/>
    <property type="match status" value="1"/>
</dbReference>
<dbReference type="KEGG" id="nhy:JQS43_16580"/>
<dbReference type="GO" id="GO:0003677">
    <property type="term" value="F:DNA binding"/>
    <property type="evidence" value="ECO:0007669"/>
    <property type="project" value="UniProtKB-KW"/>
</dbReference>
<sequence length="304" mass="32431">MELRQLTHFIAVAETQHFTNAARRLHLAQSGLSASVQGLERELGAELFIRTTRRVTLTEAGRALLPEARRVLAAAAGAREAVEAVQGMRRGRLRIGIMQSMRGIRLAEVLAEFHQEYPGVEIELSQAASSVLAEQVRDARLDLAFVALSQPPEGVTLTRLTSVPMAVVCPAEHQFARRAAGAGGVDEAEITLAELDQADFVDFPAGWGGRMRIDAAFDAAACRRRVRFEVGDVAALLDLVAAGLGVAILPTHIPLPEQLRYVPLREPELQFTISAAVPAGPVTVAARAVLKLVTAGLTAAGSTG</sequence>
<dbReference type="Gene3D" id="1.10.10.10">
    <property type="entry name" value="Winged helix-like DNA-binding domain superfamily/Winged helix DNA-binding domain"/>
    <property type="match status" value="1"/>
</dbReference>
<evidence type="ECO:0000313" key="6">
    <source>
        <dbReference type="EMBL" id="QSB13238.1"/>
    </source>
</evidence>
<keyword evidence="2" id="KW-0805">Transcription regulation</keyword>
<evidence type="ECO:0000256" key="2">
    <source>
        <dbReference type="ARBA" id="ARBA00023015"/>
    </source>
</evidence>
<dbReference type="PRINTS" id="PR00039">
    <property type="entry name" value="HTHLYSR"/>
</dbReference>
<evidence type="ECO:0000256" key="1">
    <source>
        <dbReference type="ARBA" id="ARBA00009437"/>
    </source>
</evidence>
<name>A0A895YHN6_9ACTN</name>
<organism evidence="6 7">
    <name type="scientific">Natronosporangium hydrolyticum</name>
    <dbReference type="NCBI Taxonomy" id="2811111"/>
    <lineage>
        <taxon>Bacteria</taxon>
        <taxon>Bacillati</taxon>
        <taxon>Actinomycetota</taxon>
        <taxon>Actinomycetes</taxon>
        <taxon>Micromonosporales</taxon>
        <taxon>Micromonosporaceae</taxon>
        <taxon>Natronosporangium</taxon>
    </lineage>
</organism>
<dbReference type="GO" id="GO:0003700">
    <property type="term" value="F:DNA-binding transcription factor activity"/>
    <property type="evidence" value="ECO:0007669"/>
    <property type="project" value="InterPro"/>
</dbReference>
<gene>
    <name evidence="6" type="ORF">JQS43_16580</name>
</gene>
<dbReference type="Gene3D" id="3.40.190.290">
    <property type="match status" value="1"/>
</dbReference>
<dbReference type="EMBL" id="CP070499">
    <property type="protein sequence ID" value="QSB13238.1"/>
    <property type="molecule type" value="Genomic_DNA"/>
</dbReference>
<keyword evidence="3" id="KW-0238">DNA-binding</keyword>
<dbReference type="InterPro" id="IPR000847">
    <property type="entry name" value="LysR_HTH_N"/>
</dbReference>
<dbReference type="PROSITE" id="PS50931">
    <property type="entry name" value="HTH_LYSR"/>
    <property type="match status" value="1"/>
</dbReference>
<dbReference type="InterPro" id="IPR005119">
    <property type="entry name" value="LysR_subst-bd"/>
</dbReference>
<dbReference type="AlphaFoldDB" id="A0A895YHN6"/>
<protein>
    <submittedName>
        <fullName evidence="6">LysR family transcriptional regulator</fullName>
    </submittedName>
</protein>
<evidence type="ECO:0000259" key="5">
    <source>
        <dbReference type="PROSITE" id="PS50931"/>
    </source>
</evidence>
<comment type="similarity">
    <text evidence="1">Belongs to the LysR transcriptional regulatory family.</text>
</comment>
<dbReference type="InterPro" id="IPR036390">
    <property type="entry name" value="WH_DNA-bd_sf"/>
</dbReference>
<keyword evidence="7" id="KW-1185">Reference proteome</keyword>
<reference evidence="6" key="1">
    <citation type="submission" date="2021-02" db="EMBL/GenBank/DDBJ databases">
        <title>Natrosporangium hydrolyticum gen. nov., sp. nov, a haloalkaliphilic actinobacterium from a soda solonchak soil.</title>
        <authorList>
            <person name="Sorokin D.Y."/>
            <person name="Khijniak T.V."/>
            <person name="Zakharycheva A.P."/>
            <person name="Boueva O.V."/>
            <person name="Ariskina E.V."/>
            <person name="Hahnke R.L."/>
            <person name="Bunk B."/>
            <person name="Sproer C."/>
            <person name="Schumann P."/>
            <person name="Evtushenko L.I."/>
            <person name="Kublanov I.V."/>
        </authorList>
    </citation>
    <scope>NUCLEOTIDE SEQUENCE</scope>
    <source>
        <strain evidence="6">DSM 106523</strain>
    </source>
</reference>
<dbReference type="PANTHER" id="PTHR30419">
    <property type="entry name" value="HTH-TYPE TRANSCRIPTIONAL REGULATOR YBHD"/>
    <property type="match status" value="1"/>
</dbReference>
<dbReference type="Pfam" id="PF03466">
    <property type="entry name" value="LysR_substrate"/>
    <property type="match status" value="1"/>
</dbReference>
<dbReference type="GO" id="GO:0005829">
    <property type="term" value="C:cytosol"/>
    <property type="evidence" value="ECO:0007669"/>
    <property type="project" value="TreeGrafter"/>
</dbReference>
<dbReference type="InterPro" id="IPR036388">
    <property type="entry name" value="WH-like_DNA-bd_sf"/>
</dbReference>
<dbReference type="Pfam" id="PF00126">
    <property type="entry name" value="HTH_1"/>
    <property type="match status" value="1"/>
</dbReference>
<dbReference type="RefSeq" id="WP_239675318.1">
    <property type="nucleotide sequence ID" value="NZ_CP070499.1"/>
</dbReference>
<dbReference type="PANTHER" id="PTHR30419:SF31">
    <property type="entry name" value="BLR3139 PROTEIN"/>
    <property type="match status" value="1"/>
</dbReference>
<dbReference type="SUPFAM" id="SSF53850">
    <property type="entry name" value="Periplasmic binding protein-like II"/>
    <property type="match status" value="1"/>
</dbReference>
<keyword evidence="4" id="KW-0804">Transcription</keyword>
<dbReference type="Proteomes" id="UP000662857">
    <property type="component" value="Chromosome"/>
</dbReference>
<accession>A0A895YHN6</accession>
<evidence type="ECO:0000313" key="7">
    <source>
        <dbReference type="Proteomes" id="UP000662857"/>
    </source>
</evidence>
<dbReference type="InterPro" id="IPR050950">
    <property type="entry name" value="HTH-type_LysR_regulators"/>
</dbReference>